<sequence>MASFFELVLVIHSSIPQSAPRHIFDLIKVQSMITQSHPRTESAGHFLPHNRIDLLVFVFASYHGCSEIICFS</sequence>
<comment type="caution">
    <text evidence="1">The sequence shown here is derived from an EMBL/GenBank/DDBJ whole genome shotgun (WGS) entry which is preliminary data.</text>
</comment>
<evidence type="ECO:0000313" key="1">
    <source>
        <dbReference type="EMBL" id="EYB94316.1"/>
    </source>
</evidence>
<dbReference type="AlphaFoldDB" id="A0A016SV99"/>
<protein>
    <submittedName>
        <fullName evidence="1">Uncharacterized protein</fullName>
    </submittedName>
</protein>
<accession>A0A016SV99</accession>
<keyword evidence="2" id="KW-1185">Reference proteome</keyword>
<name>A0A016SV99_9BILA</name>
<dbReference type="Proteomes" id="UP000024635">
    <property type="component" value="Unassembled WGS sequence"/>
</dbReference>
<dbReference type="EMBL" id="JARK01001509">
    <property type="protein sequence ID" value="EYB94316.1"/>
    <property type="molecule type" value="Genomic_DNA"/>
</dbReference>
<gene>
    <name evidence="1" type="primary">Acey_s0173.g416</name>
    <name evidence="1" type="ORF">Y032_0173g416</name>
</gene>
<proteinExistence type="predicted"/>
<organism evidence="1 2">
    <name type="scientific">Ancylostoma ceylanicum</name>
    <dbReference type="NCBI Taxonomy" id="53326"/>
    <lineage>
        <taxon>Eukaryota</taxon>
        <taxon>Metazoa</taxon>
        <taxon>Ecdysozoa</taxon>
        <taxon>Nematoda</taxon>
        <taxon>Chromadorea</taxon>
        <taxon>Rhabditida</taxon>
        <taxon>Rhabditina</taxon>
        <taxon>Rhabditomorpha</taxon>
        <taxon>Strongyloidea</taxon>
        <taxon>Ancylostomatidae</taxon>
        <taxon>Ancylostomatinae</taxon>
        <taxon>Ancylostoma</taxon>
    </lineage>
</organism>
<reference evidence="2" key="1">
    <citation type="journal article" date="2015" name="Nat. Genet.">
        <title>The genome and transcriptome of the zoonotic hookworm Ancylostoma ceylanicum identify infection-specific gene families.</title>
        <authorList>
            <person name="Schwarz E.M."/>
            <person name="Hu Y."/>
            <person name="Antoshechkin I."/>
            <person name="Miller M.M."/>
            <person name="Sternberg P.W."/>
            <person name="Aroian R.V."/>
        </authorList>
    </citation>
    <scope>NUCLEOTIDE SEQUENCE</scope>
    <source>
        <strain evidence="2">HY135</strain>
    </source>
</reference>
<evidence type="ECO:0000313" key="2">
    <source>
        <dbReference type="Proteomes" id="UP000024635"/>
    </source>
</evidence>